<accession>A0A859FIH0</accession>
<gene>
    <name evidence="2" type="ORF">FLK61_38550</name>
</gene>
<keyword evidence="1" id="KW-0175">Coiled coil</keyword>
<name>A0A859FIH0_9BACI</name>
<reference evidence="3" key="1">
    <citation type="submission" date="2019-07" db="EMBL/GenBank/DDBJ databases">
        <title>Bacillus alkalisoli sp. nov. isolated from saline soil.</title>
        <authorList>
            <person name="Sun J.-Q."/>
            <person name="Xu L."/>
        </authorList>
    </citation>
    <scope>NUCLEOTIDE SEQUENCE [LARGE SCALE GENOMIC DNA]</scope>
    <source>
        <strain evidence="3">M4U3P1</strain>
    </source>
</reference>
<dbReference type="KEGG" id="psua:FLK61_38550"/>
<feature type="coiled-coil region" evidence="1">
    <location>
        <begin position="59"/>
        <end position="93"/>
    </location>
</feature>
<dbReference type="AlphaFoldDB" id="A0A859FIH0"/>
<dbReference type="Gene3D" id="1.10.10.60">
    <property type="entry name" value="Homeodomain-like"/>
    <property type="match status" value="1"/>
</dbReference>
<dbReference type="Pfam" id="PF01527">
    <property type="entry name" value="HTH_Tnp_1"/>
    <property type="match status" value="1"/>
</dbReference>
<keyword evidence="3" id="KW-1185">Reference proteome</keyword>
<dbReference type="EMBL" id="CP041372">
    <property type="protein sequence ID" value="QKS72524.1"/>
    <property type="molecule type" value="Genomic_DNA"/>
</dbReference>
<dbReference type="InterPro" id="IPR002514">
    <property type="entry name" value="Transposase_8"/>
</dbReference>
<dbReference type="GO" id="GO:0006313">
    <property type="term" value="P:DNA transposition"/>
    <property type="evidence" value="ECO:0007669"/>
    <property type="project" value="InterPro"/>
</dbReference>
<organism evidence="2 3">
    <name type="scientific">Paenalkalicoccus suaedae</name>
    <dbReference type="NCBI Taxonomy" id="2592382"/>
    <lineage>
        <taxon>Bacteria</taxon>
        <taxon>Bacillati</taxon>
        <taxon>Bacillota</taxon>
        <taxon>Bacilli</taxon>
        <taxon>Bacillales</taxon>
        <taxon>Bacillaceae</taxon>
        <taxon>Paenalkalicoccus</taxon>
    </lineage>
</organism>
<proteinExistence type="predicted"/>
<sequence>MKKHRDKKVKVDIAARVIFDKESPAEVGKEIGVSEKVILKWVQEFRDGVQAAGKADLEYDSEMKKIRAQEKEIARLREENEILKKFNEFVEKRNEK</sequence>
<protein>
    <submittedName>
        <fullName evidence="2">Transposase</fullName>
    </submittedName>
</protein>
<dbReference type="GO" id="GO:0004803">
    <property type="term" value="F:transposase activity"/>
    <property type="evidence" value="ECO:0007669"/>
    <property type="project" value="InterPro"/>
</dbReference>
<dbReference type="SUPFAM" id="SSF46689">
    <property type="entry name" value="Homeodomain-like"/>
    <property type="match status" value="1"/>
</dbReference>
<dbReference type="RefSeq" id="WP_176010500.1">
    <property type="nucleotide sequence ID" value="NZ_CP041372.2"/>
</dbReference>
<dbReference type="Proteomes" id="UP000318138">
    <property type="component" value="Chromosome"/>
</dbReference>
<evidence type="ECO:0000313" key="3">
    <source>
        <dbReference type="Proteomes" id="UP000318138"/>
    </source>
</evidence>
<evidence type="ECO:0000256" key="1">
    <source>
        <dbReference type="SAM" id="Coils"/>
    </source>
</evidence>
<evidence type="ECO:0000313" key="2">
    <source>
        <dbReference type="EMBL" id="QKS72524.1"/>
    </source>
</evidence>
<dbReference type="GO" id="GO:0003677">
    <property type="term" value="F:DNA binding"/>
    <property type="evidence" value="ECO:0007669"/>
    <property type="project" value="InterPro"/>
</dbReference>
<dbReference type="InterPro" id="IPR009057">
    <property type="entry name" value="Homeodomain-like_sf"/>
</dbReference>